<accession>A0A7Y4IQI6</accession>
<gene>
    <name evidence="1" type="ORF">HNV28_35675</name>
</gene>
<proteinExistence type="predicted"/>
<evidence type="ECO:0000313" key="2">
    <source>
        <dbReference type="Proteomes" id="UP000533080"/>
    </source>
</evidence>
<protein>
    <submittedName>
        <fullName evidence="1">Twitching motility protein</fullName>
    </submittedName>
</protein>
<feature type="non-terminal residue" evidence="1">
    <location>
        <position position="121"/>
    </location>
</feature>
<comment type="caution">
    <text evidence="1">The sequence shown here is derived from an EMBL/GenBank/DDBJ whole genome shotgun (WGS) entry which is preliminary data.</text>
</comment>
<dbReference type="EMBL" id="JABFNT010000212">
    <property type="protein sequence ID" value="NOJ83589.1"/>
    <property type="molecule type" value="Genomic_DNA"/>
</dbReference>
<organism evidence="1 2">
    <name type="scientific">Myxococcus xanthus</name>
    <dbReference type="NCBI Taxonomy" id="34"/>
    <lineage>
        <taxon>Bacteria</taxon>
        <taxon>Pseudomonadati</taxon>
        <taxon>Myxococcota</taxon>
        <taxon>Myxococcia</taxon>
        <taxon>Myxococcales</taxon>
        <taxon>Cystobacterineae</taxon>
        <taxon>Myxococcaceae</taxon>
        <taxon>Myxococcus</taxon>
    </lineage>
</organism>
<sequence>MKSLAELLRHLSRPGVTELTLATGRPPMIRGANGYEPVDPTAATAEDITRALQAMVGVARASTVTETPVQWSVNATGLGSLSIAAMRRGDLIHLRLSRAADAGAVAQAATARPAAPAPAPA</sequence>
<dbReference type="Proteomes" id="UP000533080">
    <property type="component" value="Unassembled WGS sequence"/>
</dbReference>
<name>A0A7Y4IQI6_MYXXA</name>
<reference evidence="1 2" key="1">
    <citation type="submission" date="2020-05" db="EMBL/GenBank/DDBJ databases">
        <authorList>
            <person name="Whitworth D."/>
        </authorList>
    </citation>
    <scope>NUCLEOTIDE SEQUENCE [LARGE SCALE GENOMIC DNA]</scope>
    <source>
        <strain evidence="1 2">AM005</strain>
    </source>
</reference>
<dbReference type="Gene3D" id="3.30.450.90">
    <property type="match status" value="1"/>
</dbReference>
<dbReference type="AlphaFoldDB" id="A0A7Y4IQI6"/>
<evidence type="ECO:0000313" key="1">
    <source>
        <dbReference type="EMBL" id="NOJ83589.1"/>
    </source>
</evidence>